<dbReference type="Gene3D" id="3.80.10.10">
    <property type="entry name" value="Ribonuclease Inhibitor"/>
    <property type="match status" value="1"/>
</dbReference>
<dbReference type="InterPro" id="IPR053781">
    <property type="entry name" value="F-box_AtFBL13-like"/>
</dbReference>
<evidence type="ECO:0000259" key="1">
    <source>
        <dbReference type="PROSITE" id="PS50181"/>
    </source>
</evidence>
<dbReference type="InterPro" id="IPR032675">
    <property type="entry name" value="LRR_dom_sf"/>
</dbReference>
<accession>A0A022RKN9</accession>
<dbReference type="Pfam" id="PF00646">
    <property type="entry name" value="F-box"/>
    <property type="match status" value="1"/>
</dbReference>
<dbReference type="CDD" id="cd22160">
    <property type="entry name" value="F-box_AtFBL13-like"/>
    <property type="match status" value="1"/>
</dbReference>
<evidence type="ECO:0000313" key="3">
    <source>
        <dbReference type="Proteomes" id="UP000030748"/>
    </source>
</evidence>
<dbReference type="PANTHER" id="PTHR31639:SF42">
    <property type="entry name" value="OS02G0160200 PROTEIN"/>
    <property type="match status" value="1"/>
</dbReference>
<sequence length="495" mass="57711">MKKAKGEHTSSDSVDRISELPKDILHRIMYFLTQEEAVRTSVLSKPWRYIWCTRPVLSFSDAAFKGNDDEFIRLIDASLERYYDQKLCVDEFHLCISKGYLNYQSYYILEKWIRTLVFLGMKKFRLSNCVEDGVIHYLPPVVFEARSLEDLHVEIRTSSDDDEKEYERIVFSKHLKKLHVKKVNTEDGVFHKAISSFPFVDIETMSLDSCKGLRNVKITNLRNLKNFSFVTKPSEGDCSIEIHPPSLETVKITHGNLRFDRGADFRNLNELYLFRVTSKLDHLSSCKFPSLKELTMYYCYELKEIKLFIDAPNIVHFRYLGDFIPSVSFATTSSREWCSMIHLCSNSGASSLWFRKLRELLESLSESKIVLGVIQNIVGCEKPVVVERLGFRFYSSSTFSSLLNGAFSICRPKNVGPFHLRIHINVIKCVENILMKRESGNQLDQFSELLFRDLEEVGLEIYDKNRKEWNPTSLSELPNYEEAEYNLIRFALKWR</sequence>
<proteinExistence type="predicted"/>
<reference evidence="2 3" key="1">
    <citation type="journal article" date="2013" name="Proc. Natl. Acad. Sci. U.S.A.">
        <title>Fine-scale variation in meiotic recombination in Mimulus inferred from population shotgun sequencing.</title>
        <authorList>
            <person name="Hellsten U."/>
            <person name="Wright K.M."/>
            <person name="Jenkins J."/>
            <person name="Shu S."/>
            <person name="Yuan Y."/>
            <person name="Wessler S.R."/>
            <person name="Schmutz J."/>
            <person name="Willis J.H."/>
            <person name="Rokhsar D.S."/>
        </authorList>
    </citation>
    <scope>NUCLEOTIDE SEQUENCE [LARGE SCALE GENOMIC DNA]</scope>
    <source>
        <strain evidence="3">cv. DUN x IM62</strain>
    </source>
</reference>
<dbReference type="InterPro" id="IPR001810">
    <property type="entry name" value="F-box_dom"/>
</dbReference>
<dbReference type="InterPro" id="IPR036047">
    <property type="entry name" value="F-box-like_dom_sf"/>
</dbReference>
<dbReference type="PROSITE" id="PS50181">
    <property type="entry name" value="FBOX"/>
    <property type="match status" value="1"/>
</dbReference>
<dbReference type="SUPFAM" id="SSF81383">
    <property type="entry name" value="F-box domain"/>
    <property type="match status" value="1"/>
</dbReference>
<gene>
    <name evidence="2" type="ORF">MIMGU_mgv1a026795mg</name>
</gene>
<dbReference type="AlphaFoldDB" id="A0A022RKN9"/>
<dbReference type="PANTHER" id="PTHR31639">
    <property type="entry name" value="F-BOX PROTEIN-LIKE"/>
    <property type="match status" value="1"/>
</dbReference>
<evidence type="ECO:0000313" key="2">
    <source>
        <dbReference type="EMBL" id="EYU40982.1"/>
    </source>
</evidence>
<keyword evidence="3" id="KW-1185">Reference proteome</keyword>
<organism evidence="2 3">
    <name type="scientific">Erythranthe guttata</name>
    <name type="common">Yellow monkey flower</name>
    <name type="synonym">Mimulus guttatus</name>
    <dbReference type="NCBI Taxonomy" id="4155"/>
    <lineage>
        <taxon>Eukaryota</taxon>
        <taxon>Viridiplantae</taxon>
        <taxon>Streptophyta</taxon>
        <taxon>Embryophyta</taxon>
        <taxon>Tracheophyta</taxon>
        <taxon>Spermatophyta</taxon>
        <taxon>Magnoliopsida</taxon>
        <taxon>eudicotyledons</taxon>
        <taxon>Gunneridae</taxon>
        <taxon>Pentapetalae</taxon>
        <taxon>asterids</taxon>
        <taxon>lamiids</taxon>
        <taxon>Lamiales</taxon>
        <taxon>Phrymaceae</taxon>
        <taxon>Erythranthe</taxon>
    </lineage>
</organism>
<feature type="domain" description="F-box" evidence="1">
    <location>
        <begin position="14"/>
        <end position="50"/>
    </location>
</feature>
<name>A0A022RKN9_ERYGU</name>
<dbReference type="SUPFAM" id="SSF52047">
    <property type="entry name" value="RNI-like"/>
    <property type="match status" value="1"/>
</dbReference>
<dbReference type="EMBL" id="KI630370">
    <property type="protein sequence ID" value="EYU40982.1"/>
    <property type="molecule type" value="Genomic_DNA"/>
</dbReference>
<dbReference type="Proteomes" id="UP000030748">
    <property type="component" value="Unassembled WGS sequence"/>
</dbReference>
<protein>
    <recommendedName>
        <fullName evidence="1">F-box domain-containing protein</fullName>
    </recommendedName>
</protein>